<proteinExistence type="predicted"/>
<evidence type="ECO:0000313" key="4">
    <source>
        <dbReference type="Proteomes" id="UP000325577"/>
    </source>
</evidence>
<evidence type="ECO:0000256" key="1">
    <source>
        <dbReference type="SAM" id="MobiDB-lite"/>
    </source>
</evidence>
<keyword evidence="4" id="KW-1185">Reference proteome</keyword>
<feature type="compositionally biased region" description="Basic and acidic residues" evidence="1">
    <location>
        <begin position="7"/>
        <end position="16"/>
    </location>
</feature>
<accession>A0A5J4ZWF1</accession>
<dbReference type="Proteomes" id="UP000325577">
    <property type="component" value="Linkage Group LG5"/>
</dbReference>
<feature type="compositionally biased region" description="Low complexity" evidence="1">
    <location>
        <begin position="161"/>
        <end position="173"/>
    </location>
</feature>
<dbReference type="EMBL" id="CM018048">
    <property type="protein sequence ID" value="KAA8521417.1"/>
    <property type="molecule type" value="Genomic_DNA"/>
</dbReference>
<protein>
    <recommendedName>
        <fullName evidence="2">Calmodulin-binding domain-containing protein</fullName>
    </recommendedName>
</protein>
<gene>
    <name evidence="3" type="ORF">F0562_012091</name>
</gene>
<evidence type="ECO:0000313" key="3">
    <source>
        <dbReference type="EMBL" id="KAA8521417.1"/>
    </source>
</evidence>
<feature type="domain" description="Calmodulin-binding" evidence="2">
    <location>
        <begin position="273"/>
        <end position="398"/>
    </location>
</feature>
<feature type="region of interest" description="Disordered" evidence="1">
    <location>
        <begin position="312"/>
        <end position="368"/>
    </location>
</feature>
<feature type="compositionally biased region" description="Polar residues" evidence="1">
    <location>
        <begin position="146"/>
        <end position="160"/>
    </location>
</feature>
<dbReference type="PANTHER" id="PTHR33349">
    <property type="entry name" value="EMB|CAB62594.1"/>
    <property type="match status" value="1"/>
</dbReference>
<dbReference type="SMART" id="SM01054">
    <property type="entry name" value="CaM_binding"/>
    <property type="match status" value="1"/>
</dbReference>
<feature type="region of interest" description="Disordered" evidence="1">
    <location>
        <begin position="1"/>
        <end position="199"/>
    </location>
</feature>
<name>A0A5J4ZWF1_9ASTE</name>
<dbReference type="AlphaFoldDB" id="A0A5J4ZWF1"/>
<dbReference type="InterPro" id="IPR012417">
    <property type="entry name" value="CaM-bd_dom_pln"/>
</dbReference>
<dbReference type="Pfam" id="PF07839">
    <property type="entry name" value="CaM_binding"/>
    <property type="match status" value="1"/>
</dbReference>
<feature type="compositionally biased region" description="Basic and acidic residues" evidence="1">
    <location>
        <begin position="116"/>
        <end position="130"/>
    </location>
</feature>
<organism evidence="3 4">
    <name type="scientific">Nyssa sinensis</name>
    <dbReference type="NCBI Taxonomy" id="561372"/>
    <lineage>
        <taxon>Eukaryota</taxon>
        <taxon>Viridiplantae</taxon>
        <taxon>Streptophyta</taxon>
        <taxon>Embryophyta</taxon>
        <taxon>Tracheophyta</taxon>
        <taxon>Spermatophyta</taxon>
        <taxon>Magnoliopsida</taxon>
        <taxon>eudicotyledons</taxon>
        <taxon>Gunneridae</taxon>
        <taxon>Pentapetalae</taxon>
        <taxon>asterids</taxon>
        <taxon>Cornales</taxon>
        <taxon>Nyssaceae</taxon>
        <taxon>Nyssa</taxon>
    </lineage>
</organism>
<dbReference type="PANTHER" id="PTHR33349:SF20">
    <property type="entry name" value="CHROMO DOMAIN CEC-LIKE PROTEIN"/>
    <property type="match status" value="1"/>
</dbReference>
<evidence type="ECO:0000259" key="2">
    <source>
        <dbReference type="SMART" id="SM01054"/>
    </source>
</evidence>
<dbReference type="OrthoDB" id="1939646at2759"/>
<feature type="compositionally biased region" description="Basic and acidic residues" evidence="1">
    <location>
        <begin position="339"/>
        <end position="348"/>
    </location>
</feature>
<feature type="compositionally biased region" description="Polar residues" evidence="1">
    <location>
        <begin position="38"/>
        <end position="71"/>
    </location>
</feature>
<reference evidence="3 4" key="1">
    <citation type="submission" date="2019-09" db="EMBL/GenBank/DDBJ databases">
        <title>A chromosome-level genome assembly of the Chinese tupelo Nyssa sinensis.</title>
        <authorList>
            <person name="Yang X."/>
            <person name="Kang M."/>
            <person name="Yang Y."/>
            <person name="Xiong H."/>
            <person name="Wang M."/>
            <person name="Zhang Z."/>
            <person name="Wang Z."/>
            <person name="Wu H."/>
            <person name="Ma T."/>
            <person name="Liu J."/>
            <person name="Xi Z."/>
        </authorList>
    </citation>
    <scope>NUCLEOTIDE SEQUENCE [LARGE SCALE GENOMIC DNA]</scope>
    <source>
        <strain evidence="3">J267</strain>
        <tissue evidence="3">Leaf</tissue>
    </source>
</reference>
<sequence length="404" mass="44768">MATSAKDIGRGKEKRGISPSNSNPRQNQKHVPNYLKPTISSRLDTSTSVQYGKTKQQVSNNVNIVQSPNTLSRRRSFDKPPSPSQLQKSLTSIPGDRNLGVSPVPVLPRSTALPKPHPERLSKTPRETGKPHSSSYARTVPVINTVKKSPNTNNIKKQSNATTSTTIATTTKAPLRSPEVDNIPRQEGQESSVTEVEEEVTKVEIGDELTFEISTLILEDKEQVDLVQAGEVDQNSEEDEELKPCESSYVFDDQDQIASLDFRMEEPIEKSHVEETIDNRDEGEEEHRKLDETDKSYFPKEEIFAVHELKLEGEDTEGGKGIATENFEGVSNEGDEVEGTAKEAKPEADNVAVKPHQQESKKDSPAYNDVIEETASKLLEKRKNKVKALVGAFETVISLQEPEA</sequence>
<feature type="compositionally biased region" description="Polar residues" evidence="1">
    <location>
        <begin position="18"/>
        <end position="30"/>
    </location>
</feature>
<feature type="compositionally biased region" description="Basic and acidic residues" evidence="1">
    <location>
        <begin position="178"/>
        <end position="188"/>
    </location>
</feature>
<dbReference type="GO" id="GO:0005516">
    <property type="term" value="F:calmodulin binding"/>
    <property type="evidence" value="ECO:0007669"/>
    <property type="project" value="InterPro"/>
</dbReference>
<feature type="region of interest" description="Disordered" evidence="1">
    <location>
        <begin position="264"/>
        <end position="295"/>
    </location>
</feature>